<dbReference type="Proteomes" id="UP001595533">
    <property type="component" value="Unassembled WGS sequence"/>
</dbReference>
<accession>A0ABV7JEG9</accession>
<keyword evidence="4" id="KW-0804">Transcription</keyword>
<name>A0ABV7JEG9_9GAMM</name>
<keyword evidence="2" id="KW-0805">Transcription regulation</keyword>
<gene>
    <name evidence="5" type="ORF">ACFODZ_13455</name>
</gene>
<dbReference type="InterPro" id="IPR036390">
    <property type="entry name" value="WH_DNA-bd_sf"/>
</dbReference>
<organism evidence="5 6">
    <name type="scientific">Marinicella sediminis</name>
    <dbReference type="NCBI Taxonomy" id="1792834"/>
    <lineage>
        <taxon>Bacteria</taxon>
        <taxon>Pseudomonadati</taxon>
        <taxon>Pseudomonadota</taxon>
        <taxon>Gammaproteobacteria</taxon>
        <taxon>Lysobacterales</taxon>
        <taxon>Marinicellaceae</taxon>
        <taxon>Marinicella</taxon>
    </lineage>
</organism>
<evidence type="ECO:0000256" key="3">
    <source>
        <dbReference type="ARBA" id="ARBA00023125"/>
    </source>
</evidence>
<evidence type="ECO:0000256" key="4">
    <source>
        <dbReference type="ARBA" id="ARBA00023163"/>
    </source>
</evidence>
<evidence type="ECO:0000313" key="5">
    <source>
        <dbReference type="EMBL" id="MFC3195254.1"/>
    </source>
</evidence>
<sequence length="130" mass="14594">MNYTEPYQQLSRRERQIMDIVFAEQQVSAQQVLDQLPDPPSYSAVRAMLSRLVKKNILSHHQAGAKYVYQAVMDPNQAQQSALKNLTRTFFNDSPAAAVTALLGLEKEGLTTQELDDIMQQIEAAKNRGA</sequence>
<evidence type="ECO:0000256" key="2">
    <source>
        <dbReference type="ARBA" id="ARBA00023015"/>
    </source>
</evidence>
<evidence type="ECO:0000313" key="6">
    <source>
        <dbReference type="Proteomes" id="UP001595533"/>
    </source>
</evidence>
<comment type="caution">
    <text evidence="5">The sequence shown here is derived from an EMBL/GenBank/DDBJ whole genome shotgun (WGS) entry which is preliminary data.</text>
</comment>
<dbReference type="Gene3D" id="1.10.10.10">
    <property type="entry name" value="Winged helix-like DNA-binding domain superfamily/Winged helix DNA-binding domain"/>
    <property type="match status" value="1"/>
</dbReference>
<protein>
    <submittedName>
        <fullName evidence="5">BlaI/MecI/CopY family transcriptional regulator</fullName>
    </submittedName>
</protein>
<dbReference type="Pfam" id="PF03965">
    <property type="entry name" value="Penicillinase_R"/>
    <property type="match status" value="1"/>
</dbReference>
<dbReference type="InterPro" id="IPR005650">
    <property type="entry name" value="BlaI_family"/>
</dbReference>
<comment type="similarity">
    <text evidence="1">Belongs to the BlaI transcriptional regulatory family.</text>
</comment>
<dbReference type="SUPFAM" id="SSF46785">
    <property type="entry name" value="Winged helix' DNA-binding domain"/>
    <property type="match status" value="1"/>
</dbReference>
<reference evidence="6" key="1">
    <citation type="journal article" date="2019" name="Int. J. Syst. Evol. Microbiol.">
        <title>The Global Catalogue of Microorganisms (GCM) 10K type strain sequencing project: providing services to taxonomists for standard genome sequencing and annotation.</title>
        <authorList>
            <consortium name="The Broad Institute Genomics Platform"/>
            <consortium name="The Broad Institute Genome Sequencing Center for Infectious Disease"/>
            <person name="Wu L."/>
            <person name="Ma J."/>
        </authorList>
    </citation>
    <scope>NUCLEOTIDE SEQUENCE [LARGE SCALE GENOMIC DNA]</scope>
    <source>
        <strain evidence="6">KCTC 42953</strain>
    </source>
</reference>
<proteinExistence type="inferred from homology"/>
<dbReference type="RefSeq" id="WP_198538196.1">
    <property type="nucleotide sequence ID" value="NZ_JBHRTS010000007.1"/>
</dbReference>
<dbReference type="InterPro" id="IPR036388">
    <property type="entry name" value="WH-like_DNA-bd_sf"/>
</dbReference>
<keyword evidence="3" id="KW-0238">DNA-binding</keyword>
<dbReference type="EMBL" id="JBHRTS010000007">
    <property type="protein sequence ID" value="MFC3195254.1"/>
    <property type="molecule type" value="Genomic_DNA"/>
</dbReference>
<keyword evidence="6" id="KW-1185">Reference proteome</keyword>
<evidence type="ECO:0000256" key="1">
    <source>
        <dbReference type="ARBA" id="ARBA00011046"/>
    </source>
</evidence>
<dbReference type="PIRSF" id="PIRSF019455">
    <property type="entry name" value="CopR_AtkY"/>
    <property type="match status" value="1"/>
</dbReference>